<feature type="region of interest" description="Disordered" evidence="5">
    <location>
        <begin position="1"/>
        <end position="29"/>
    </location>
</feature>
<dbReference type="PROSITE" id="PS50977">
    <property type="entry name" value="HTH_TETR_2"/>
    <property type="match status" value="1"/>
</dbReference>
<dbReference type="PRINTS" id="PR00455">
    <property type="entry name" value="HTHTETR"/>
</dbReference>
<dbReference type="EMBL" id="FKBS01000014">
    <property type="protein sequence ID" value="SAI25907.1"/>
    <property type="molecule type" value="Genomic_DNA"/>
</dbReference>
<keyword evidence="1" id="KW-0805">Transcription regulation</keyword>
<dbReference type="GO" id="GO:0003677">
    <property type="term" value="F:DNA binding"/>
    <property type="evidence" value="ECO:0007669"/>
    <property type="project" value="UniProtKB-UniRule"/>
</dbReference>
<dbReference type="AlphaFoldDB" id="A0A157NX55"/>
<dbReference type="PANTHER" id="PTHR47506:SF1">
    <property type="entry name" value="HTH-TYPE TRANSCRIPTIONAL REGULATOR YJDC"/>
    <property type="match status" value="1"/>
</dbReference>
<keyword evidence="2 4" id="KW-0238">DNA-binding</keyword>
<dbReference type="Gene3D" id="1.10.357.10">
    <property type="entry name" value="Tetracycline Repressor, domain 2"/>
    <property type="match status" value="1"/>
</dbReference>
<evidence type="ECO:0000256" key="2">
    <source>
        <dbReference type="ARBA" id="ARBA00023125"/>
    </source>
</evidence>
<evidence type="ECO:0000256" key="1">
    <source>
        <dbReference type="ARBA" id="ARBA00023015"/>
    </source>
</evidence>
<dbReference type="InterPro" id="IPR001647">
    <property type="entry name" value="HTH_TetR"/>
</dbReference>
<protein>
    <submittedName>
        <fullName evidence="7">TetR family transcriptional regulator</fullName>
    </submittedName>
</protein>
<dbReference type="SUPFAM" id="SSF46689">
    <property type="entry name" value="Homeodomain-like"/>
    <property type="match status" value="1"/>
</dbReference>
<dbReference type="PANTHER" id="PTHR47506">
    <property type="entry name" value="TRANSCRIPTIONAL REGULATORY PROTEIN"/>
    <property type="match status" value="1"/>
</dbReference>
<dbReference type="InterPro" id="IPR009057">
    <property type="entry name" value="Homeodomain-like_sf"/>
</dbReference>
<dbReference type="InterPro" id="IPR036271">
    <property type="entry name" value="Tet_transcr_reg_TetR-rel_C_sf"/>
</dbReference>
<dbReference type="Pfam" id="PF00440">
    <property type="entry name" value="TetR_N"/>
    <property type="match status" value="1"/>
</dbReference>
<evidence type="ECO:0000256" key="5">
    <source>
        <dbReference type="SAM" id="MobiDB-lite"/>
    </source>
</evidence>
<evidence type="ECO:0000256" key="3">
    <source>
        <dbReference type="ARBA" id="ARBA00023163"/>
    </source>
</evidence>
<dbReference type="InterPro" id="IPR011075">
    <property type="entry name" value="TetR_C"/>
</dbReference>
<sequence length="212" mass="23338">MKFRLQDPAAMSDISPATPVAKSSGASGNTREQLIAHAQTLIRERGYNGFSYRDLAEHVGVKTASIHYHFPQKEDLLLAAVDDYTGRALQAVRTVDESLPARQRLDQYARLFTRTAGDQVCMCGMLTADFNSVPDSVRTVLQTFYRLHETWLAKVFAEGARDGTLKSSGDPHADARALFAALQGALLASRLFQAPDRVQDVFASVQREPQPA</sequence>
<evidence type="ECO:0000259" key="6">
    <source>
        <dbReference type="PROSITE" id="PS50977"/>
    </source>
</evidence>
<reference evidence="7 8" key="1">
    <citation type="submission" date="2016-03" db="EMBL/GenBank/DDBJ databases">
        <authorList>
            <consortium name="Pathogen Informatics"/>
        </authorList>
    </citation>
    <scope>NUCLEOTIDE SEQUENCE [LARGE SCALE GENOMIC DNA]</scope>
    <source>
        <strain evidence="7 8">NCTC13364</strain>
    </source>
</reference>
<feature type="domain" description="HTH tetR-type" evidence="6">
    <location>
        <begin position="28"/>
        <end position="88"/>
    </location>
</feature>
<dbReference type="Pfam" id="PF16925">
    <property type="entry name" value="TetR_C_13"/>
    <property type="match status" value="1"/>
</dbReference>
<evidence type="ECO:0000313" key="7">
    <source>
        <dbReference type="EMBL" id="SAI25907.1"/>
    </source>
</evidence>
<evidence type="ECO:0000256" key="4">
    <source>
        <dbReference type="PROSITE-ProRule" id="PRU00335"/>
    </source>
</evidence>
<accession>A0A157NX55</accession>
<dbReference type="SUPFAM" id="SSF48498">
    <property type="entry name" value="Tetracyclin repressor-like, C-terminal domain"/>
    <property type="match status" value="1"/>
</dbReference>
<organism evidence="7 8">
    <name type="scientific">Bordetella ansorpii</name>
    <dbReference type="NCBI Taxonomy" id="288768"/>
    <lineage>
        <taxon>Bacteria</taxon>
        <taxon>Pseudomonadati</taxon>
        <taxon>Pseudomonadota</taxon>
        <taxon>Betaproteobacteria</taxon>
        <taxon>Burkholderiales</taxon>
        <taxon>Alcaligenaceae</taxon>
        <taxon>Bordetella</taxon>
    </lineage>
</organism>
<keyword evidence="3" id="KW-0804">Transcription</keyword>
<name>A0A157NX55_9BORD</name>
<dbReference type="Proteomes" id="UP000077037">
    <property type="component" value="Unassembled WGS sequence"/>
</dbReference>
<proteinExistence type="predicted"/>
<evidence type="ECO:0000313" key="8">
    <source>
        <dbReference type="Proteomes" id="UP000077037"/>
    </source>
</evidence>
<feature type="DNA-binding region" description="H-T-H motif" evidence="4">
    <location>
        <begin position="51"/>
        <end position="70"/>
    </location>
</feature>
<gene>
    <name evidence="7" type="primary">ethR</name>
    <name evidence="7" type="ORF">SAMEA1982600_02039</name>
</gene>